<protein>
    <submittedName>
        <fullName evidence="1">Uncharacterized protein</fullName>
    </submittedName>
</protein>
<reference evidence="2" key="1">
    <citation type="journal article" date="2019" name="Int. J. Syst. Evol. Microbiol.">
        <title>The Global Catalogue of Microorganisms (GCM) 10K type strain sequencing project: providing services to taxonomists for standard genome sequencing and annotation.</title>
        <authorList>
            <consortium name="The Broad Institute Genomics Platform"/>
            <consortium name="The Broad Institute Genome Sequencing Center for Infectious Disease"/>
            <person name="Wu L."/>
            <person name="Ma J."/>
        </authorList>
    </citation>
    <scope>NUCLEOTIDE SEQUENCE [LARGE SCALE GENOMIC DNA]</scope>
    <source>
        <strain evidence="2">NBRC 102407</strain>
    </source>
</reference>
<dbReference type="Proteomes" id="UP001157167">
    <property type="component" value="Unassembled WGS sequence"/>
</dbReference>
<keyword evidence="2" id="KW-1185">Reference proteome</keyword>
<gene>
    <name evidence="1" type="ORF">GCM10007933_09500</name>
</gene>
<accession>A0ABQ6F7I6</accession>
<dbReference type="RefSeq" id="WP_284186938.1">
    <property type="nucleotide sequence ID" value="NZ_BSPX01000009.1"/>
</dbReference>
<dbReference type="EMBL" id="BSPX01000009">
    <property type="protein sequence ID" value="GLT21498.1"/>
    <property type="molecule type" value="Genomic_DNA"/>
</dbReference>
<organism evidence="1 2">
    <name type="scientific">Zoogloea oryzae</name>
    <dbReference type="NCBI Taxonomy" id="310767"/>
    <lineage>
        <taxon>Bacteria</taxon>
        <taxon>Pseudomonadati</taxon>
        <taxon>Pseudomonadota</taxon>
        <taxon>Betaproteobacteria</taxon>
        <taxon>Rhodocyclales</taxon>
        <taxon>Zoogloeaceae</taxon>
        <taxon>Zoogloea</taxon>
    </lineage>
</organism>
<evidence type="ECO:0000313" key="1">
    <source>
        <dbReference type="EMBL" id="GLT21498.1"/>
    </source>
</evidence>
<proteinExistence type="predicted"/>
<evidence type="ECO:0000313" key="2">
    <source>
        <dbReference type="Proteomes" id="UP001157167"/>
    </source>
</evidence>
<comment type="caution">
    <text evidence="1">The sequence shown here is derived from an EMBL/GenBank/DDBJ whole genome shotgun (WGS) entry which is preliminary data.</text>
</comment>
<sequence>MIPTNHPIPLDAGVARLVALLDEDRYEFFAERAGVLEFDARMARIDAERQALIQTLARYGFPGQTKVGLLQIKVDGGTRWVLAADELNARQRLAGLGVTEVLAADLVDVLHRQFGDLAWLATSP</sequence>
<name>A0ABQ6F7I6_9RHOO</name>